<name>A0A2K1JTY9_PHYPA</name>
<dbReference type="EMBL" id="ABEU02000011">
    <property type="protein sequence ID" value="PNR44993.1"/>
    <property type="molecule type" value="Genomic_DNA"/>
</dbReference>
<proteinExistence type="predicted"/>
<evidence type="ECO:0000313" key="2">
    <source>
        <dbReference type="EnsemblPlants" id="PAC:32956386.CDS.1"/>
    </source>
</evidence>
<evidence type="ECO:0000313" key="1">
    <source>
        <dbReference type="EMBL" id="PNR44993.1"/>
    </source>
</evidence>
<reference evidence="1 3" key="2">
    <citation type="journal article" date="2018" name="Plant J.">
        <title>The Physcomitrella patens chromosome-scale assembly reveals moss genome structure and evolution.</title>
        <authorList>
            <person name="Lang D."/>
            <person name="Ullrich K.K."/>
            <person name="Murat F."/>
            <person name="Fuchs J."/>
            <person name="Jenkins J."/>
            <person name="Haas F.B."/>
            <person name="Piednoel M."/>
            <person name="Gundlach H."/>
            <person name="Van Bel M."/>
            <person name="Meyberg R."/>
            <person name="Vives C."/>
            <person name="Morata J."/>
            <person name="Symeonidi A."/>
            <person name="Hiss M."/>
            <person name="Muchero W."/>
            <person name="Kamisugi Y."/>
            <person name="Saleh O."/>
            <person name="Blanc G."/>
            <person name="Decker E.L."/>
            <person name="van Gessel N."/>
            <person name="Grimwood J."/>
            <person name="Hayes R.D."/>
            <person name="Graham S.W."/>
            <person name="Gunter L.E."/>
            <person name="McDaniel S.F."/>
            <person name="Hoernstein S.N.W."/>
            <person name="Larsson A."/>
            <person name="Li F.W."/>
            <person name="Perroud P.F."/>
            <person name="Phillips J."/>
            <person name="Ranjan P."/>
            <person name="Rokshar D.S."/>
            <person name="Rothfels C.J."/>
            <person name="Schneider L."/>
            <person name="Shu S."/>
            <person name="Stevenson D.W."/>
            <person name="Thummler F."/>
            <person name="Tillich M."/>
            <person name="Villarreal Aguilar J.C."/>
            <person name="Widiez T."/>
            <person name="Wong G.K."/>
            <person name="Wymore A."/>
            <person name="Zhang Y."/>
            <person name="Zimmer A.D."/>
            <person name="Quatrano R.S."/>
            <person name="Mayer K.F.X."/>
            <person name="Goodstein D."/>
            <person name="Casacuberta J.M."/>
            <person name="Vandepoele K."/>
            <person name="Reski R."/>
            <person name="Cuming A.C."/>
            <person name="Tuskan G.A."/>
            <person name="Maumus F."/>
            <person name="Salse J."/>
            <person name="Schmutz J."/>
            <person name="Rensing S.A."/>
        </authorList>
    </citation>
    <scope>NUCLEOTIDE SEQUENCE [LARGE SCALE GENOMIC DNA]</scope>
    <source>
        <strain evidence="2 3">cv. Gransden 2004</strain>
    </source>
</reference>
<reference evidence="2" key="3">
    <citation type="submission" date="2020-12" db="UniProtKB">
        <authorList>
            <consortium name="EnsemblPlants"/>
        </authorList>
    </citation>
    <scope>IDENTIFICATION</scope>
</reference>
<gene>
    <name evidence="1" type="ORF">PHYPA_014763</name>
</gene>
<evidence type="ECO:0000313" key="3">
    <source>
        <dbReference type="Proteomes" id="UP000006727"/>
    </source>
</evidence>
<dbReference type="Gramene" id="Pp3c11_8631V3.1">
    <property type="protein sequence ID" value="PAC:32956386.CDS.1"/>
    <property type="gene ID" value="Pp3c11_8631"/>
</dbReference>
<reference evidence="1 3" key="1">
    <citation type="journal article" date="2008" name="Science">
        <title>The Physcomitrella genome reveals evolutionary insights into the conquest of land by plants.</title>
        <authorList>
            <person name="Rensing S."/>
            <person name="Lang D."/>
            <person name="Zimmer A."/>
            <person name="Terry A."/>
            <person name="Salamov A."/>
            <person name="Shapiro H."/>
            <person name="Nishiyama T."/>
            <person name="Perroud P.-F."/>
            <person name="Lindquist E."/>
            <person name="Kamisugi Y."/>
            <person name="Tanahashi T."/>
            <person name="Sakakibara K."/>
            <person name="Fujita T."/>
            <person name="Oishi K."/>
            <person name="Shin-I T."/>
            <person name="Kuroki Y."/>
            <person name="Toyoda A."/>
            <person name="Suzuki Y."/>
            <person name="Hashimoto A."/>
            <person name="Yamaguchi K."/>
            <person name="Sugano A."/>
            <person name="Kohara Y."/>
            <person name="Fujiyama A."/>
            <person name="Anterola A."/>
            <person name="Aoki S."/>
            <person name="Ashton N."/>
            <person name="Barbazuk W.B."/>
            <person name="Barker E."/>
            <person name="Bennetzen J."/>
            <person name="Bezanilla M."/>
            <person name="Blankenship R."/>
            <person name="Cho S.H."/>
            <person name="Dutcher S."/>
            <person name="Estelle M."/>
            <person name="Fawcett J.A."/>
            <person name="Gundlach H."/>
            <person name="Hanada K."/>
            <person name="Heyl A."/>
            <person name="Hicks K.A."/>
            <person name="Hugh J."/>
            <person name="Lohr M."/>
            <person name="Mayer K."/>
            <person name="Melkozernov A."/>
            <person name="Murata T."/>
            <person name="Nelson D."/>
            <person name="Pils B."/>
            <person name="Prigge M."/>
            <person name="Reiss B."/>
            <person name="Renner T."/>
            <person name="Rombauts S."/>
            <person name="Rushton P."/>
            <person name="Sanderfoot A."/>
            <person name="Schween G."/>
            <person name="Shiu S.-H."/>
            <person name="Stueber K."/>
            <person name="Theodoulou F.L."/>
            <person name="Tu H."/>
            <person name="Van de Peer Y."/>
            <person name="Verrier P.J."/>
            <person name="Waters E."/>
            <person name="Wood A."/>
            <person name="Yang L."/>
            <person name="Cove D."/>
            <person name="Cuming A."/>
            <person name="Hasebe M."/>
            <person name="Lucas S."/>
            <person name="Mishler D.B."/>
            <person name="Reski R."/>
            <person name="Grigoriev I."/>
            <person name="Quatrano R.S."/>
            <person name="Boore J.L."/>
        </authorList>
    </citation>
    <scope>NUCLEOTIDE SEQUENCE [LARGE SCALE GENOMIC DNA]</scope>
    <source>
        <strain evidence="2 3">cv. Gransden 2004</strain>
    </source>
</reference>
<organism evidence="1">
    <name type="scientific">Physcomitrium patens</name>
    <name type="common">Spreading-leaved earth moss</name>
    <name type="synonym">Physcomitrella patens</name>
    <dbReference type="NCBI Taxonomy" id="3218"/>
    <lineage>
        <taxon>Eukaryota</taxon>
        <taxon>Viridiplantae</taxon>
        <taxon>Streptophyta</taxon>
        <taxon>Embryophyta</taxon>
        <taxon>Bryophyta</taxon>
        <taxon>Bryophytina</taxon>
        <taxon>Bryopsida</taxon>
        <taxon>Funariidae</taxon>
        <taxon>Funariales</taxon>
        <taxon>Funariaceae</taxon>
        <taxon>Physcomitrium</taxon>
    </lineage>
</organism>
<dbReference type="AlphaFoldDB" id="A0A2K1JTY9"/>
<protein>
    <submittedName>
        <fullName evidence="1 2">Uncharacterized protein</fullName>
    </submittedName>
</protein>
<dbReference type="EnsemblPlants" id="Pp3c11_8631V3.1">
    <property type="protein sequence ID" value="PAC:32956386.CDS.1"/>
    <property type="gene ID" value="Pp3c11_8631"/>
</dbReference>
<accession>A0A2K1JTY9</accession>
<keyword evidence="3" id="KW-1185">Reference proteome</keyword>
<dbReference type="Proteomes" id="UP000006727">
    <property type="component" value="Chromosome 11"/>
</dbReference>
<sequence length="70" mass="7998">MNSNEKSICSVVGCKIIQVYSIINRKPAKDAFFSHLKNWSFFKYGIAYMEKLSILMSPTLAEFLGFRALT</sequence>
<dbReference type="InParanoid" id="A0A2K1JTY9"/>